<sequence>MDSVKLQPTHEHPLTLVAGQAECKACKLHTKTDHYYRCTTCQPGTKSGSFHKECITHYSEITHPYHPIHPLQFCTREYGHANTCFWCKKEMGYAFYRCSICNLNIHLFCASQGQLVLTLDPGKDHHHPLTIFPRRMHFTCNFCASVGEWFPIYACVQCDLMVHPYCLGLP</sequence>
<dbReference type="InterPro" id="IPR046349">
    <property type="entry name" value="C1-like_sf"/>
</dbReference>
<feature type="domain" description="DC1" evidence="2">
    <location>
        <begin position="124"/>
        <end position="166"/>
    </location>
</feature>
<organism evidence="3 4">
    <name type="scientific">Cardamine amara subsp. amara</name>
    <dbReference type="NCBI Taxonomy" id="228776"/>
    <lineage>
        <taxon>Eukaryota</taxon>
        <taxon>Viridiplantae</taxon>
        <taxon>Streptophyta</taxon>
        <taxon>Embryophyta</taxon>
        <taxon>Tracheophyta</taxon>
        <taxon>Spermatophyta</taxon>
        <taxon>Magnoliopsida</taxon>
        <taxon>eudicotyledons</taxon>
        <taxon>Gunneridae</taxon>
        <taxon>Pentapetalae</taxon>
        <taxon>rosids</taxon>
        <taxon>malvids</taxon>
        <taxon>Brassicales</taxon>
        <taxon>Brassicaceae</taxon>
        <taxon>Cardamineae</taxon>
        <taxon>Cardamine</taxon>
    </lineage>
</organism>
<dbReference type="Proteomes" id="UP001558713">
    <property type="component" value="Unassembled WGS sequence"/>
</dbReference>
<keyword evidence="4" id="KW-1185">Reference proteome</keyword>
<dbReference type="EMBL" id="JBANAX010000123">
    <property type="protein sequence ID" value="KAL1221636.1"/>
    <property type="molecule type" value="Genomic_DNA"/>
</dbReference>
<feature type="domain" description="DC1" evidence="2">
    <location>
        <begin position="64"/>
        <end position="110"/>
    </location>
</feature>
<dbReference type="InterPro" id="IPR053192">
    <property type="entry name" value="Vacuole_Formation_Reg"/>
</dbReference>
<proteinExistence type="predicted"/>
<dbReference type="AlphaFoldDB" id="A0ABD1BWQ2"/>
<keyword evidence="1" id="KW-0677">Repeat</keyword>
<evidence type="ECO:0000256" key="1">
    <source>
        <dbReference type="ARBA" id="ARBA00022737"/>
    </source>
</evidence>
<dbReference type="InterPro" id="IPR004146">
    <property type="entry name" value="DC1"/>
</dbReference>
<protein>
    <submittedName>
        <fullName evidence="3">Protein VACUOLELESS GAMETOPHYTES</fullName>
    </submittedName>
</protein>
<reference evidence="3 4" key="1">
    <citation type="submission" date="2024-04" db="EMBL/GenBank/DDBJ databases">
        <title>Genome assembly C_amara_ONT_v2.</title>
        <authorList>
            <person name="Yant L."/>
            <person name="Moore C."/>
            <person name="Slenker M."/>
        </authorList>
    </citation>
    <scope>NUCLEOTIDE SEQUENCE [LARGE SCALE GENOMIC DNA]</scope>
    <source>
        <tissue evidence="3">Leaf</tissue>
    </source>
</reference>
<comment type="caution">
    <text evidence="3">The sequence shown here is derived from an EMBL/GenBank/DDBJ whole genome shotgun (WGS) entry which is preliminary data.</text>
</comment>
<dbReference type="Pfam" id="PF03107">
    <property type="entry name" value="C1_2"/>
    <property type="match status" value="2"/>
</dbReference>
<name>A0ABD1BWQ2_CARAN</name>
<evidence type="ECO:0000313" key="3">
    <source>
        <dbReference type="EMBL" id="KAL1221636.1"/>
    </source>
</evidence>
<evidence type="ECO:0000259" key="2">
    <source>
        <dbReference type="Pfam" id="PF03107"/>
    </source>
</evidence>
<gene>
    <name evidence="3" type="ORF">V5N11_026250</name>
</gene>
<dbReference type="PANTHER" id="PTHR32410:SF211">
    <property type="entry name" value="CYSTEINE_HISTIDINE-RICH C1 DOMAIN FAMILY PROTEIN"/>
    <property type="match status" value="1"/>
</dbReference>
<evidence type="ECO:0000313" key="4">
    <source>
        <dbReference type="Proteomes" id="UP001558713"/>
    </source>
</evidence>
<dbReference type="SUPFAM" id="SSF57889">
    <property type="entry name" value="Cysteine-rich domain"/>
    <property type="match status" value="2"/>
</dbReference>
<accession>A0ABD1BWQ2</accession>
<dbReference type="PANTHER" id="PTHR32410">
    <property type="entry name" value="CYSTEINE/HISTIDINE-RICH C1 DOMAIN FAMILY PROTEIN"/>
    <property type="match status" value="1"/>
</dbReference>